<evidence type="ECO:0000313" key="1">
    <source>
        <dbReference type="EMBL" id="ELP86510.1"/>
    </source>
</evidence>
<dbReference type="GeneID" id="14885472"/>
<gene>
    <name evidence="1" type="ORF">EIN_034210</name>
</gene>
<dbReference type="KEGG" id="eiv:EIN_034210"/>
<proteinExistence type="predicted"/>
<reference evidence="1 2" key="1">
    <citation type="submission" date="2012-10" db="EMBL/GenBank/DDBJ databases">
        <authorList>
            <person name="Zafar N."/>
            <person name="Inman J."/>
            <person name="Hall N."/>
            <person name="Lorenzi H."/>
            <person name="Caler E."/>
        </authorList>
    </citation>
    <scope>NUCLEOTIDE SEQUENCE [LARGE SCALE GENOMIC DNA]</scope>
    <source>
        <strain evidence="1 2">IP1</strain>
    </source>
</reference>
<name>A0A0A1TYE7_ENTIV</name>
<dbReference type="RefSeq" id="XP_004185856.1">
    <property type="nucleotide sequence ID" value="XM_004185808.1"/>
</dbReference>
<dbReference type="VEuPathDB" id="AmoebaDB:EIN_034210"/>
<dbReference type="OMA" id="HASIRMS"/>
<dbReference type="AlphaFoldDB" id="A0A0A1TYE7"/>
<accession>A0A0A1TYE7</accession>
<sequence length="408" mass="47452">MSLFKLFASKEETLLSKALKNDNSRIPREIIIKIKEVQSDVIKSQVFTHELLKKLDAPLQPYEFLKLLTLYFIVMKKDKKNLFLSKIMTSNIQLITRIPEVYKTKEEKEIIIVFANHLDWYTTLFANQTFSLDNTISIDQISQCCSSKSCDDTIVSFFSMFFNLASIPWENERFYINKLFQFVLGFLLRELATTFFRLCCYIPVFISKLSKTPSACKADSLKYMKKFDECQILFQSILTNPNVLNYFPEAPQYNVISTQKLQGLLEARYIQIQQHLVSVSGSENQQDKYNENIQHISDEISKEYEHFLMLLTNEMGVIEYFTRLHSDSVPSTVVASRSSSKTSTRSCHIEEERAKPYFKSDRELHASIRMSPQHKGTRSSFSTNRPLSQDATVLMSSTDETSFYHFNF</sequence>
<keyword evidence="2" id="KW-1185">Reference proteome</keyword>
<organism evidence="1 2">
    <name type="scientific">Entamoeba invadens IP1</name>
    <dbReference type="NCBI Taxonomy" id="370355"/>
    <lineage>
        <taxon>Eukaryota</taxon>
        <taxon>Amoebozoa</taxon>
        <taxon>Evosea</taxon>
        <taxon>Archamoebae</taxon>
        <taxon>Mastigamoebida</taxon>
        <taxon>Entamoebidae</taxon>
        <taxon>Entamoeba</taxon>
    </lineage>
</organism>
<dbReference type="OrthoDB" id="26211at2759"/>
<evidence type="ECO:0000313" key="2">
    <source>
        <dbReference type="Proteomes" id="UP000014680"/>
    </source>
</evidence>
<protein>
    <submittedName>
        <fullName evidence="1">Uncharacterized protein</fullName>
    </submittedName>
</protein>
<dbReference type="Proteomes" id="UP000014680">
    <property type="component" value="Unassembled WGS sequence"/>
</dbReference>
<dbReference type="EMBL" id="KB206969">
    <property type="protein sequence ID" value="ELP86510.1"/>
    <property type="molecule type" value="Genomic_DNA"/>
</dbReference>